<dbReference type="EMBL" id="VOOR01000008">
    <property type="protein sequence ID" value="TXB66253.1"/>
    <property type="molecule type" value="Genomic_DNA"/>
</dbReference>
<dbReference type="RefSeq" id="WP_147166422.1">
    <property type="nucleotide sequence ID" value="NZ_VOOR01000008.1"/>
</dbReference>
<proteinExistence type="predicted"/>
<name>A0A5C6RVM4_9BACT</name>
<evidence type="ECO:0000313" key="3">
    <source>
        <dbReference type="EMBL" id="TXB66253.1"/>
    </source>
</evidence>
<reference evidence="3 4" key="1">
    <citation type="submission" date="2019-08" db="EMBL/GenBank/DDBJ databases">
        <title>Genome of Phaeodactylibacter luteus.</title>
        <authorList>
            <person name="Bowman J.P."/>
        </authorList>
    </citation>
    <scope>NUCLEOTIDE SEQUENCE [LARGE SCALE GENOMIC DNA]</scope>
    <source>
        <strain evidence="3 4">KCTC 42180</strain>
    </source>
</reference>
<evidence type="ECO:0000259" key="2">
    <source>
        <dbReference type="Pfam" id="PF13568"/>
    </source>
</evidence>
<dbReference type="AlphaFoldDB" id="A0A5C6RVM4"/>
<protein>
    <submittedName>
        <fullName evidence="3">PorT family protein</fullName>
    </submittedName>
</protein>
<comment type="caution">
    <text evidence="3">The sequence shown here is derived from an EMBL/GenBank/DDBJ whole genome shotgun (WGS) entry which is preliminary data.</text>
</comment>
<dbReference type="InterPro" id="IPR025665">
    <property type="entry name" value="Beta-barrel_OMP_2"/>
</dbReference>
<evidence type="ECO:0000313" key="4">
    <source>
        <dbReference type="Proteomes" id="UP000321580"/>
    </source>
</evidence>
<feature type="signal peptide" evidence="1">
    <location>
        <begin position="1"/>
        <end position="20"/>
    </location>
</feature>
<sequence>MNRLLCLLALSVLCIWSPLAGQEFSGGFRAGLNFTTISGPSEMGAGGGELEEYRISNGFHIGAIANVRFTDVFRLRGELLFSQKGGVYGYTGDSYWVFRPLDGSEPFVATGNRETTLEVTNSYIDIPVTGVARLGKFELSAGMSVGFLVGSKAAGEVRFAGQTPLGNAVDPFVIVLDYDYLANPFNEADAVQAGVRRLDSKDVAIPETLGAYYEGVDTDENLFNTIDIGLVGGVAYYLNQGLFMGLRLNYGLSDVTNEARDISRQEINGAQGYTFRDDKDQNLNLQLSVGFSF</sequence>
<organism evidence="3 4">
    <name type="scientific">Phaeodactylibacter luteus</name>
    <dbReference type="NCBI Taxonomy" id="1564516"/>
    <lineage>
        <taxon>Bacteria</taxon>
        <taxon>Pseudomonadati</taxon>
        <taxon>Bacteroidota</taxon>
        <taxon>Saprospiria</taxon>
        <taxon>Saprospirales</taxon>
        <taxon>Haliscomenobacteraceae</taxon>
        <taxon>Phaeodactylibacter</taxon>
    </lineage>
</organism>
<evidence type="ECO:0000256" key="1">
    <source>
        <dbReference type="SAM" id="SignalP"/>
    </source>
</evidence>
<keyword evidence="4" id="KW-1185">Reference proteome</keyword>
<feature type="domain" description="Outer membrane protein beta-barrel" evidence="2">
    <location>
        <begin position="24"/>
        <end position="256"/>
    </location>
</feature>
<accession>A0A5C6RVM4</accession>
<gene>
    <name evidence="3" type="ORF">FRY97_05420</name>
</gene>
<dbReference type="Proteomes" id="UP000321580">
    <property type="component" value="Unassembled WGS sequence"/>
</dbReference>
<feature type="chain" id="PRO_5022754171" evidence="1">
    <location>
        <begin position="21"/>
        <end position="293"/>
    </location>
</feature>
<dbReference type="OrthoDB" id="947434at2"/>
<dbReference type="Pfam" id="PF13568">
    <property type="entry name" value="OMP_b-brl_2"/>
    <property type="match status" value="1"/>
</dbReference>
<keyword evidence="1" id="KW-0732">Signal</keyword>